<dbReference type="Pfam" id="PF13833">
    <property type="entry name" value="EF-hand_8"/>
    <property type="match status" value="1"/>
</dbReference>
<proteinExistence type="predicted"/>
<name>A0A485LQ85_9STRA</name>
<protein>
    <submittedName>
        <fullName evidence="7">Aste57867_23767 protein</fullName>
    </submittedName>
</protein>
<gene>
    <name evidence="7" type="primary">Aste57867_23767</name>
    <name evidence="6" type="ORF">As57867_023694</name>
    <name evidence="7" type="ORF">ASTE57867_23767</name>
</gene>
<keyword evidence="1" id="KW-0479">Metal-binding</keyword>
<keyword evidence="2" id="KW-0677">Repeat</keyword>
<dbReference type="Pfam" id="PF13202">
    <property type="entry name" value="EF-hand_5"/>
    <property type="match status" value="1"/>
</dbReference>
<dbReference type="Gene3D" id="1.10.238.10">
    <property type="entry name" value="EF-hand"/>
    <property type="match status" value="3"/>
</dbReference>
<evidence type="ECO:0000256" key="2">
    <source>
        <dbReference type="ARBA" id="ARBA00022737"/>
    </source>
</evidence>
<dbReference type="AlphaFoldDB" id="A0A485LQ85"/>
<dbReference type="GO" id="GO:0005509">
    <property type="term" value="F:calcium ion binding"/>
    <property type="evidence" value="ECO:0007669"/>
    <property type="project" value="InterPro"/>
</dbReference>
<feature type="domain" description="EF-hand" evidence="5">
    <location>
        <begin position="116"/>
        <end position="151"/>
    </location>
</feature>
<dbReference type="SUPFAM" id="SSF47473">
    <property type="entry name" value="EF-hand"/>
    <property type="match status" value="2"/>
</dbReference>
<evidence type="ECO:0000256" key="4">
    <source>
        <dbReference type="SAM" id="MobiDB-lite"/>
    </source>
</evidence>
<dbReference type="InterPro" id="IPR002048">
    <property type="entry name" value="EF_hand_dom"/>
</dbReference>
<keyword evidence="3" id="KW-0106">Calcium</keyword>
<evidence type="ECO:0000313" key="8">
    <source>
        <dbReference type="Proteomes" id="UP000332933"/>
    </source>
</evidence>
<dbReference type="PROSITE" id="PS50222">
    <property type="entry name" value="EF_HAND_2"/>
    <property type="match status" value="4"/>
</dbReference>
<evidence type="ECO:0000259" key="5">
    <source>
        <dbReference type="PROSITE" id="PS50222"/>
    </source>
</evidence>
<dbReference type="InterPro" id="IPR018247">
    <property type="entry name" value="EF_Hand_1_Ca_BS"/>
</dbReference>
<dbReference type="EMBL" id="VJMH01007305">
    <property type="protein sequence ID" value="KAF0684241.1"/>
    <property type="molecule type" value="Genomic_DNA"/>
</dbReference>
<evidence type="ECO:0000256" key="1">
    <source>
        <dbReference type="ARBA" id="ARBA00022723"/>
    </source>
</evidence>
<sequence length="698" mass="77795">MPRSQAKAADAASTQPTSWLIQQMKANGKRTVQDLFRQIDIDGSGTIDADEFHRGLASQGMAASHIAQLFAWLDPHKSGVVNYQTFFDHYYDQLPPPPVVMSTAQVLEKVQTTLSAKRHRLHKLFHAFDEDKNGTIDHAEFHHCLASLGLSTDEIDCVVGLFDPDGNGAIDYSEFTAAVLPLENATELGGLNLAREKPHGVKAFPPPPSLVQPLMLHEDADGGNDEVAKLYHRMLDRLQLKHHDLRTAFRHFDSKRDGQFNFNSFQTCMGSIGSQVDDIRRVWVHLDPHETGFVPFHVFSQSKSPPRPSPPKPALLSPLVSAVPQVTKRTHVQDKVRLQMERNFKQVARGVGDLYRRCRPDVVGVFDKRVLIRQLQTDYQLTWDEATLFCAYGPDQMMEKDLLACLNASSTPPTDPTREPYKDAQRIVHVADTHGTALAQAFRQVSVDTRDHKIVYTKLSLPEVSDVLRHQFGHDVPPDRLEELMGTSDDITYSQLVRIAQCHVLNHETPGAMVPLAKTDFYGQPLGNRGAEDPSPHAKRHISDRAFLAHDMRIQDLPSPTKRSFPGPSTVAGLASGGFGVRCSIEPMADEPEPMPLPVAPRWPVKVVEAAHEKIGLGGGRKKMADLESQLHHDMKELILSPPPEDEIGPLAGVKIKRKSSVQLSESCPFATSEHTNQYKTPPRKFDRQGPFDSGRNY</sequence>
<dbReference type="SMART" id="SM00054">
    <property type="entry name" value="EFh"/>
    <property type="match status" value="4"/>
</dbReference>
<dbReference type="PANTHER" id="PTHR34524:SF6">
    <property type="entry name" value="CALCYPHOSINE LIKE"/>
    <property type="match status" value="1"/>
</dbReference>
<dbReference type="Proteomes" id="UP000332933">
    <property type="component" value="Unassembled WGS sequence"/>
</dbReference>
<dbReference type="PANTHER" id="PTHR34524">
    <property type="entry name" value="CALCYPHOSIN"/>
    <property type="match status" value="1"/>
</dbReference>
<evidence type="ECO:0000313" key="6">
    <source>
        <dbReference type="EMBL" id="KAF0684241.1"/>
    </source>
</evidence>
<reference evidence="6" key="2">
    <citation type="submission" date="2019-06" db="EMBL/GenBank/DDBJ databases">
        <title>Genomics analysis of Aphanomyces spp. identifies a new class of oomycete effector associated with host adaptation.</title>
        <authorList>
            <person name="Gaulin E."/>
        </authorList>
    </citation>
    <scope>NUCLEOTIDE SEQUENCE</scope>
    <source>
        <strain evidence="6">CBS 578.67</strain>
    </source>
</reference>
<feature type="domain" description="EF-hand" evidence="5">
    <location>
        <begin position="240"/>
        <end position="275"/>
    </location>
</feature>
<feature type="domain" description="EF-hand" evidence="5">
    <location>
        <begin position="27"/>
        <end position="62"/>
    </location>
</feature>
<feature type="domain" description="EF-hand" evidence="5">
    <location>
        <begin position="161"/>
        <end position="185"/>
    </location>
</feature>
<organism evidence="7 8">
    <name type="scientific">Aphanomyces stellatus</name>
    <dbReference type="NCBI Taxonomy" id="120398"/>
    <lineage>
        <taxon>Eukaryota</taxon>
        <taxon>Sar</taxon>
        <taxon>Stramenopiles</taxon>
        <taxon>Oomycota</taxon>
        <taxon>Saprolegniomycetes</taxon>
        <taxon>Saprolegniales</taxon>
        <taxon>Verrucalvaceae</taxon>
        <taxon>Aphanomyces</taxon>
    </lineage>
</organism>
<feature type="region of interest" description="Disordered" evidence="4">
    <location>
        <begin position="665"/>
        <end position="698"/>
    </location>
</feature>
<evidence type="ECO:0000256" key="3">
    <source>
        <dbReference type="ARBA" id="ARBA00022837"/>
    </source>
</evidence>
<dbReference type="Pfam" id="PF13499">
    <property type="entry name" value="EF-hand_7"/>
    <property type="match status" value="1"/>
</dbReference>
<accession>A0A485LQ85</accession>
<reference evidence="7 8" key="1">
    <citation type="submission" date="2019-03" db="EMBL/GenBank/DDBJ databases">
        <authorList>
            <person name="Gaulin E."/>
            <person name="Dumas B."/>
        </authorList>
    </citation>
    <scope>NUCLEOTIDE SEQUENCE [LARGE SCALE GENOMIC DNA]</scope>
    <source>
        <strain evidence="7">CBS 568.67</strain>
    </source>
</reference>
<evidence type="ECO:0000313" key="7">
    <source>
        <dbReference type="EMBL" id="VFU00412.1"/>
    </source>
</evidence>
<dbReference type="EMBL" id="CAADRA010007331">
    <property type="protein sequence ID" value="VFU00412.1"/>
    <property type="molecule type" value="Genomic_DNA"/>
</dbReference>
<keyword evidence="8" id="KW-1185">Reference proteome</keyword>
<dbReference type="PROSITE" id="PS00018">
    <property type="entry name" value="EF_HAND_1"/>
    <property type="match status" value="3"/>
</dbReference>
<dbReference type="CDD" id="cd00051">
    <property type="entry name" value="EFh"/>
    <property type="match status" value="1"/>
</dbReference>
<dbReference type="InterPro" id="IPR011992">
    <property type="entry name" value="EF-hand-dom_pair"/>
</dbReference>
<dbReference type="OrthoDB" id="186625at2759"/>
<dbReference type="InterPro" id="IPR051581">
    <property type="entry name" value="Ca-bind"/>
</dbReference>